<dbReference type="AlphaFoldDB" id="A0A5K7YMJ8"/>
<protein>
    <recommendedName>
        <fullName evidence="3">Tyr recombinase domain-containing protein</fullName>
    </recommendedName>
</protein>
<dbReference type="SUPFAM" id="SSF56349">
    <property type="entry name" value="DNA breaking-rejoining enzymes"/>
    <property type="match status" value="1"/>
</dbReference>
<evidence type="ECO:0000313" key="2">
    <source>
        <dbReference type="Proteomes" id="UP000427906"/>
    </source>
</evidence>
<keyword evidence="2" id="KW-1185">Reference proteome</keyword>
<organism evidence="1 2">
    <name type="scientific">Desulfosarcina alkanivorans</name>
    <dbReference type="NCBI Taxonomy" id="571177"/>
    <lineage>
        <taxon>Bacteria</taxon>
        <taxon>Pseudomonadati</taxon>
        <taxon>Thermodesulfobacteriota</taxon>
        <taxon>Desulfobacteria</taxon>
        <taxon>Desulfobacterales</taxon>
        <taxon>Desulfosarcinaceae</taxon>
        <taxon>Desulfosarcina</taxon>
    </lineage>
</organism>
<sequence>MTIHGLRRSFGTLSEWVECPVGVVAQIMGHKPSAIAEKHYRRRPLDLLRLWHVKIEAWILEQAGIEQPAAGETGLRVVKKA</sequence>
<name>A0A5K7YMJ8_9BACT</name>
<proteinExistence type="predicted"/>
<dbReference type="KEGG" id="dalk:DSCA_30190"/>
<evidence type="ECO:0008006" key="3">
    <source>
        <dbReference type="Google" id="ProtNLM"/>
    </source>
</evidence>
<gene>
    <name evidence="1" type="ORF">DSCA_30190</name>
</gene>
<dbReference type="EMBL" id="AP021874">
    <property type="protein sequence ID" value="BBO69089.1"/>
    <property type="molecule type" value="Genomic_DNA"/>
</dbReference>
<evidence type="ECO:0000313" key="1">
    <source>
        <dbReference type="EMBL" id="BBO69089.1"/>
    </source>
</evidence>
<accession>A0A5K7YMJ8</accession>
<dbReference type="Proteomes" id="UP000427906">
    <property type="component" value="Chromosome"/>
</dbReference>
<dbReference type="InterPro" id="IPR011010">
    <property type="entry name" value="DNA_brk_join_enz"/>
</dbReference>
<dbReference type="GO" id="GO:0003677">
    <property type="term" value="F:DNA binding"/>
    <property type="evidence" value="ECO:0007669"/>
    <property type="project" value="InterPro"/>
</dbReference>
<reference evidence="1 2" key="1">
    <citation type="submission" date="2019-11" db="EMBL/GenBank/DDBJ databases">
        <title>Comparative genomics of hydrocarbon-degrading Desulfosarcina strains.</title>
        <authorList>
            <person name="Watanabe M."/>
            <person name="Kojima H."/>
            <person name="Fukui M."/>
        </authorList>
    </citation>
    <scope>NUCLEOTIDE SEQUENCE [LARGE SCALE GENOMIC DNA]</scope>
    <source>
        <strain evidence="1 2">PL12</strain>
    </source>
</reference>